<protein>
    <recommendedName>
        <fullName evidence="3">DUF1905 domain-containing protein</fullName>
    </recommendedName>
</protein>
<dbReference type="InterPro" id="IPR037079">
    <property type="entry name" value="AF2212/PG0164-like_sf"/>
</dbReference>
<dbReference type="AlphaFoldDB" id="A0A916VHW8"/>
<comment type="caution">
    <text evidence="1">The sequence shown here is derived from an EMBL/GenBank/DDBJ whole genome shotgun (WGS) entry which is preliminary data.</text>
</comment>
<accession>A0A916VHW8</accession>
<dbReference type="EMBL" id="BMAY01000012">
    <property type="protein sequence ID" value="GFZ27526.1"/>
    <property type="molecule type" value="Genomic_DNA"/>
</dbReference>
<gene>
    <name evidence="1" type="ORF">LCB40_14060</name>
</gene>
<reference evidence="1" key="1">
    <citation type="submission" date="2020-08" db="EMBL/GenBank/DDBJ databases">
        <title>Taxonomic study for Lactobacillus species isolated from hardwood bark.</title>
        <authorList>
            <person name="Tohno M."/>
            <person name="Tanizawa Y."/>
        </authorList>
    </citation>
    <scope>NUCLEOTIDE SEQUENCE</scope>
    <source>
        <strain evidence="1">B40</strain>
    </source>
</reference>
<evidence type="ECO:0000313" key="1">
    <source>
        <dbReference type="EMBL" id="GFZ27526.1"/>
    </source>
</evidence>
<keyword evidence="2" id="KW-1185">Reference proteome</keyword>
<dbReference type="InterPro" id="IPR015018">
    <property type="entry name" value="DUF1905"/>
</dbReference>
<sequence>MLGMVKEKSKLMANYFDRGKEQFEMPEQFIAKIEPVPDKGGAFVRVPFDIREKYGKGRVKIHAEFDGYPYDGNIVNMGVKNADGSICYILGVRKDIQKAIGKTVGDSVEVKYSLRD</sequence>
<dbReference type="Gene3D" id="2.40.30.100">
    <property type="entry name" value="AF2212/PG0164-like"/>
    <property type="match status" value="1"/>
</dbReference>
<evidence type="ECO:0008006" key="3">
    <source>
        <dbReference type="Google" id="ProtNLM"/>
    </source>
</evidence>
<name>A0A916VHW8_9LACO</name>
<dbReference type="SUPFAM" id="SSF141694">
    <property type="entry name" value="AF2212/PG0164-like"/>
    <property type="match status" value="1"/>
</dbReference>
<organism evidence="1 2">
    <name type="scientific">Lactobacillus corticis</name>
    <dbReference type="NCBI Taxonomy" id="2201249"/>
    <lineage>
        <taxon>Bacteria</taxon>
        <taxon>Bacillati</taxon>
        <taxon>Bacillota</taxon>
        <taxon>Bacilli</taxon>
        <taxon>Lactobacillales</taxon>
        <taxon>Lactobacillaceae</taxon>
        <taxon>Lactobacillus</taxon>
    </lineage>
</organism>
<dbReference type="Proteomes" id="UP000677218">
    <property type="component" value="Unassembled WGS sequence"/>
</dbReference>
<proteinExistence type="predicted"/>
<evidence type="ECO:0000313" key="2">
    <source>
        <dbReference type="Proteomes" id="UP000677218"/>
    </source>
</evidence>
<dbReference type="Pfam" id="PF08922">
    <property type="entry name" value="DUF1905"/>
    <property type="match status" value="1"/>
</dbReference>